<dbReference type="InterPro" id="IPR037923">
    <property type="entry name" value="HTH-like"/>
</dbReference>
<proteinExistence type="predicted"/>
<dbReference type="GO" id="GO:0043565">
    <property type="term" value="F:sequence-specific DNA binding"/>
    <property type="evidence" value="ECO:0007669"/>
    <property type="project" value="InterPro"/>
</dbReference>
<gene>
    <name evidence="5" type="ORF">SAMN05421823_102208</name>
</gene>
<name>A0A1G9A7Z9_9BACT</name>
<dbReference type="EMBL" id="FNFO01000002">
    <property type="protein sequence ID" value="SDK23476.1"/>
    <property type="molecule type" value="Genomic_DNA"/>
</dbReference>
<dbReference type="Pfam" id="PF02311">
    <property type="entry name" value="AraC_binding"/>
    <property type="match status" value="1"/>
</dbReference>
<dbReference type="PANTHER" id="PTHR43280:SF2">
    <property type="entry name" value="HTH-TYPE TRANSCRIPTIONAL REGULATOR EXSA"/>
    <property type="match status" value="1"/>
</dbReference>
<protein>
    <submittedName>
        <fullName evidence="5">AraC-type DNA-binding protein</fullName>
    </submittedName>
</protein>
<dbReference type="AlphaFoldDB" id="A0A1G9A7Z9"/>
<evidence type="ECO:0000313" key="6">
    <source>
        <dbReference type="Proteomes" id="UP000198510"/>
    </source>
</evidence>
<dbReference type="SUPFAM" id="SSF51215">
    <property type="entry name" value="Regulatory protein AraC"/>
    <property type="match status" value="1"/>
</dbReference>
<dbReference type="Pfam" id="PF12833">
    <property type="entry name" value="HTH_18"/>
    <property type="match status" value="1"/>
</dbReference>
<sequence length="282" mass="33244">MKRQNLHEAYAVSFETWEASPDLGHKHSFFELVYILSGTGRQCINQHQFDYQPGHLFLLTPQDCHAFEIETPTTFFFLRFNDIYLKSGAFQADQIERLEFILQNASHQPGCILRHRSDKSLVQPMVEAIYRESIQRDLYNQELEQQLINTLIVVVARNIAKYLPETVDDASDEKILAILQYIQQHIYAPDQLRAKVISERFGLSETYLGRYFKKHTQETLQQYIAHYRTRMIEHRLRHSDLRIHEIALDFGFTDESHLNKFFKKQKGHSPVAYRKQLREAAA</sequence>
<dbReference type="PANTHER" id="PTHR43280">
    <property type="entry name" value="ARAC-FAMILY TRANSCRIPTIONAL REGULATOR"/>
    <property type="match status" value="1"/>
</dbReference>
<dbReference type="STRING" id="1075417.SAMN05421823_102208"/>
<organism evidence="5 6">
    <name type="scientific">Catalinimonas alkaloidigena</name>
    <dbReference type="NCBI Taxonomy" id="1075417"/>
    <lineage>
        <taxon>Bacteria</taxon>
        <taxon>Pseudomonadati</taxon>
        <taxon>Bacteroidota</taxon>
        <taxon>Cytophagia</taxon>
        <taxon>Cytophagales</taxon>
        <taxon>Catalimonadaceae</taxon>
        <taxon>Catalinimonas</taxon>
    </lineage>
</organism>
<dbReference type="InterPro" id="IPR018060">
    <property type="entry name" value="HTH_AraC"/>
</dbReference>
<accession>A0A1G9A7Z9</accession>
<dbReference type="GO" id="GO:0003700">
    <property type="term" value="F:DNA-binding transcription factor activity"/>
    <property type="evidence" value="ECO:0007669"/>
    <property type="project" value="InterPro"/>
</dbReference>
<feature type="domain" description="HTH araC/xylS-type" evidence="4">
    <location>
        <begin position="176"/>
        <end position="276"/>
    </location>
</feature>
<dbReference type="Gene3D" id="2.60.120.10">
    <property type="entry name" value="Jelly Rolls"/>
    <property type="match status" value="1"/>
</dbReference>
<dbReference type="SMART" id="SM00342">
    <property type="entry name" value="HTH_ARAC"/>
    <property type="match status" value="1"/>
</dbReference>
<dbReference type="InterPro" id="IPR003313">
    <property type="entry name" value="AraC-bd"/>
</dbReference>
<dbReference type="RefSeq" id="WP_089680733.1">
    <property type="nucleotide sequence ID" value="NZ_FNFO01000002.1"/>
</dbReference>
<evidence type="ECO:0000259" key="4">
    <source>
        <dbReference type="PROSITE" id="PS01124"/>
    </source>
</evidence>
<keyword evidence="2 5" id="KW-0238">DNA-binding</keyword>
<dbReference type="Proteomes" id="UP000198510">
    <property type="component" value="Unassembled WGS sequence"/>
</dbReference>
<dbReference type="Gene3D" id="1.10.10.60">
    <property type="entry name" value="Homeodomain-like"/>
    <property type="match status" value="2"/>
</dbReference>
<evidence type="ECO:0000256" key="3">
    <source>
        <dbReference type="ARBA" id="ARBA00023163"/>
    </source>
</evidence>
<reference evidence="5 6" key="1">
    <citation type="submission" date="2016-10" db="EMBL/GenBank/DDBJ databases">
        <authorList>
            <person name="de Groot N.N."/>
        </authorList>
    </citation>
    <scope>NUCLEOTIDE SEQUENCE [LARGE SCALE GENOMIC DNA]</scope>
    <source>
        <strain evidence="5 6">DSM 25186</strain>
    </source>
</reference>
<dbReference type="SUPFAM" id="SSF46689">
    <property type="entry name" value="Homeodomain-like"/>
    <property type="match status" value="2"/>
</dbReference>
<dbReference type="InterPro" id="IPR009057">
    <property type="entry name" value="Homeodomain-like_sf"/>
</dbReference>
<dbReference type="PROSITE" id="PS01124">
    <property type="entry name" value="HTH_ARAC_FAMILY_2"/>
    <property type="match status" value="1"/>
</dbReference>
<evidence type="ECO:0000256" key="2">
    <source>
        <dbReference type="ARBA" id="ARBA00023125"/>
    </source>
</evidence>
<evidence type="ECO:0000256" key="1">
    <source>
        <dbReference type="ARBA" id="ARBA00023015"/>
    </source>
</evidence>
<keyword evidence="3" id="KW-0804">Transcription</keyword>
<keyword evidence="6" id="KW-1185">Reference proteome</keyword>
<dbReference type="OrthoDB" id="2569619at2"/>
<dbReference type="InterPro" id="IPR014710">
    <property type="entry name" value="RmlC-like_jellyroll"/>
</dbReference>
<keyword evidence="1" id="KW-0805">Transcription regulation</keyword>
<evidence type="ECO:0000313" key="5">
    <source>
        <dbReference type="EMBL" id="SDK23476.1"/>
    </source>
</evidence>